<dbReference type="AlphaFoldDB" id="A0A4C1W198"/>
<dbReference type="InterPro" id="IPR036397">
    <property type="entry name" value="RNaseH_sf"/>
</dbReference>
<dbReference type="Proteomes" id="UP000299102">
    <property type="component" value="Unassembled WGS sequence"/>
</dbReference>
<proteinExistence type="predicted"/>
<dbReference type="GO" id="GO:0003676">
    <property type="term" value="F:nucleic acid binding"/>
    <property type="evidence" value="ECO:0007669"/>
    <property type="project" value="InterPro"/>
</dbReference>
<dbReference type="EMBL" id="BGZK01000464">
    <property type="protein sequence ID" value="GBP45078.1"/>
    <property type="molecule type" value="Genomic_DNA"/>
</dbReference>
<sequence>MIDDLLIGPIILPATMNRPRFLEFLQTEFHEALTEMPLSYLVGMILQLDGAPAYLAVNVRNYIGSRHRQSIGRGGTIAWPPRSPDLIPLE</sequence>
<comment type="caution">
    <text evidence="1">The sequence shown here is derived from an EMBL/GenBank/DDBJ whole genome shotgun (WGS) entry which is preliminary data.</text>
</comment>
<dbReference type="OrthoDB" id="9971063at2759"/>
<reference evidence="1 2" key="1">
    <citation type="journal article" date="2019" name="Commun. Biol.">
        <title>The bagworm genome reveals a unique fibroin gene that provides high tensile strength.</title>
        <authorList>
            <person name="Kono N."/>
            <person name="Nakamura H."/>
            <person name="Ohtoshi R."/>
            <person name="Tomita M."/>
            <person name="Numata K."/>
            <person name="Arakawa K."/>
        </authorList>
    </citation>
    <scope>NUCLEOTIDE SEQUENCE [LARGE SCALE GENOMIC DNA]</scope>
</reference>
<dbReference type="PANTHER" id="PTHR47326:SF1">
    <property type="entry name" value="HTH PSQ-TYPE DOMAIN-CONTAINING PROTEIN"/>
    <property type="match status" value="1"/>
</dbReference>
<accession>A0A4C1W198</accession>
<dbReference type="PANTHER" id="PTHR47326">
    <property type="entry name" value="TRANSPOSABLE ELEMENT TC3 TRANSPOSASE-LIKE PROTEIN"/>
    <property type="match status" value="1"/>
</dbReference>
<evidence type="ECO:0000313" key="2">
    <source>
        <dbReference type="Proteomes" id="UP000299102"/>
    </source>
</evidence>
<evidence type="ECO:0000313" key="1">
    <source>
        <dbReference type="EMBL" id="GBP45078.1"/>
    </source>
</evidence>
<name>A0A4C1W198_EUMVA</name>
<dbReference type="Gene3D" id="3.30.420.10">
    <property type="entry name" value="Ribonuclease H-like superfamily/Ribonuclease H"/>
    <property type="match status" value="1"/>
</dbReference>
<keyword evidence="2" id="KW-1185">Reference proteome</keyword>
<gene>
    <name evidence="1" type="ORF">EVAR_33183_1</name>
</gene>
<protein>
    <submittedName>
        <fullName evidence="1">Uncharacterized protein</fullName>
    </submittedName>
</protein>
<organism evidence="1 2">
    <name type="scientific">Eumeta variegata</name>
    <name type="common">Bagworm moth</name>
    <name type="synonym">Eumeta japonica</name>
    <dbReference type="NCBI Taxonomy" id="151549"/>
    <lineage>
        <taxon>Eukaryota</taxon>
        <taxon>Metazoa</taxon>
        <taxon>Ecdysozoa</taxon>
        <taxon>Arthropoda</taxon>
        <taxon>Hexapoda</taxon>
        <taxon>Insecta</taxon>
        <taxon>Pterygota</taxon>
        <taxon>Neoptera</taxon>
        <taxon>Endopterygota</taxon>
        <taxon>Lepidoptera</taxon>
        <taxon>Glossata</taxon>
        <taxon>Ditrysia</taxon>
        <taxon>Tineoidea</taxon>
        <taxon>Psychidae</taxon>
        <taxon>Oiketicinae</taxon>
        <taxon>Eumeta</taxon>
    </lineage>
</organism>